<feature type="domain" description="DUF551" evidence="1">
    <location>
        <begin position="44"/>
        <end position="112"/>
    </location>
</feature>
<organism evidence="2 3">
    <name type="scientific">Kluyvera sichuanensis</name>
    <dbReference type="NCBI Taxonomy" id="2725494"/>
    <lineage>
        <taxon>Bacteria</taxon>
        <taxon>Pseudomonadati</taxon>
        <taxon>Pseudomonadota</taxon>
        <taxon>Gammaproteobacteria</taxon>
        <taxon>Enterobacterales</taxon>
        <taxon>Enterobacteriaceae</taxon>
        <taxon>Kluyvera</taxon>
    </lineage>
</organism>
<dbReference type="Pfam" id="PF04448">
    <property type="entry name" value="DUF551"/>
    <property type="match status" value="1"/>
</dbReference>
<reference evidence="2 3" key="1">
    <citation type="submission" date="2020-04" db="EMBL/GenBank/DDBJ databases">
        <title>The draft genome of Kluyvera sichuanensis strain SCKS090646.</title>
        <authorList>
            <person name="Wei L."/>
            <person name="Liu L."/>
            <person name="Feng Y."/>
            <person name="Zong Z."/>
        </authorList>
    </citation>
    <scope>NUCLEOTIDE SEQUENCE [LARGE SCALE GENOMIC DNA]</scope>
    <source>
        <strain evidence="2 3">090646</strain>
    </source>
</reference>
<name>A0ABR6RYZ7_9ENTR</name>
<sequence>MSKVTFVVDYEDGKEPAVHAGMVILGGRLTAFSSSDSLKNKSFSVNDCLPSPNDTVLIFDANGEGWLIGWRSMWMTWGQKETGQWQWTLQNGDIDNDDVEITHWAPMPEEPEAQ</sequence>
<evidence type="ECO:0000313" key="2">
    <source>
        <dbReference type="EMBL" id="MBC1188270.1"/>
    </source>
</evidence>
<dbReference type="EMBL" id="JABBJF010000028">
    <property type="protein sequence ID" value="MBC1188270.1"/>
    <property type="molecule type" value="Genomic_DNA"/>
</dbReference>
<proteinExistence type="predicted"/>
<evidence type="ECO:0000259" key="1">
    <source>
        <dbReference type="Pfam" id="PF04448"/>
    </source>
</evidence>
<dbReference type="Proteomes" id="UP000607331">
    <property type="component" value="Unassembled WGS sequence"/>
</dbReference>
<dbReference type="InterPro" id="IPR007539">
    <property type="entry name" value="DUF551"/>
</dbReference>
<evidence type="ECO:0000313" key="3">
    <source>
        <dbReference type="Proteomes" id="UP000607331"/>
    </source>
</evidence>
<protein>
    <submittedName>
        <fullName evidence="2">DUF551 domain-containing protein</fullName>
    </submittedName>
</protein>
<accession>A0ABR6RYZ7</accession>
<comment type="caution">
    <text evidence="2">The sequence shown here is derived from an EMBL/GenBank/DDBJ whole genome shotgun (WGS) entry which is preliminary data.</text>
</comment>
<gene>
    <name evidence="2" type="ORF">HII27_21465</name>
</gene>
<keyword evidence="3" id="KW-1185">Reference proteome</keyword>